<evidence type="ECO:0000256" key="1">
    <source>
        <dbReference type="SAM" id="Coils"/>
    </source>
</evidence>
<dbReference type="OrthoDB" id="3070469at2759"/>
<keyword evidence="1" id="KW-0175">Coiled coil</keyword>
<feature type="coiled-coil region" evidence="1">
    <location>
        <begin position="126"/>
        <end position="174"/>
    </location>
</feature>
<dbReference type="AlphaFoldDB" id="A0A0C9SKG6"/>
<feature type="compositionally biased region" description="Acidic residues" evidence="2">
    <location>
        <begin position="65"/>
        <end position="74"/>
    </location>
</feature>
<feature type="region of interest" description="Disordered" evidence="2">
    <location>
        <begin position="257"/>
        <end position="315"/>
    </location>
</feature>
<sequence length="425" mass="46756">MRGLEGLLAEHEAIKHEVSGLKAVVEARREMEEKEKLAREYDGESDDDGDDARSVGTVVPHELERVEEEDEDEQAQERATRQEQEDEEDRRMTRVALGRPRTPEPSGMGMHTPEEEDNRPPSPSVVDELTQRLTTLASQLESALELSSTLQAQHAAAQTTISALESKVNALETLVHAPPPPPVEPEKTERESLAEMLAEWKTSVEGQWGVVREEWSAERERLARAREEWAGKVETLESSFTARVDALQQQAALRRSFGAPSGDAGAHHVSGLVTPPSPRSLSADSDKPRHRRRRSRGRSHSSRSQSPGGTDTTAVEDIGADADGIVSTVAAKLGAIAVKEEETSLRLDDDLDERKPDDLKLPIKPADATDIVRAFSSFVRTVLRMLIVARGECDPQVQMRHMSTAVGVLVLSVAAAAVIWRVRPE</sequence>
<dbReference type="HOGENOM" id="CLU_645769_0_0_1"/>
<gene>
    <name evidence="3" type="ORF">PLICRDRAFT_437332</name>
</gene>
<feature type="compositionally biased region" description="Basic and acidic residues" evidence="2">
    <location>
        <begin position="30"/>
        <end position="42"/>
    </location>
</feature>
<evidence type="ECO:0000313" key="3">
    <source>
        <dbReference type="EMBL" id="KII83701.1"/>
    </source>
</evidence>
<dbReference type="Proteomes" id="UP000053263">
    <property type="component" value="Unassembled WGS sequence"/>
</dbReference>
<evidence type="ECO:0000313" key="4">
    <source>
        <dbReference type="Proteomes" id="UP000053263"/>
    </source>
</evidence>
<feature type="compositionally biased region" description="Basic residues" evidence="2">
    <location>
        <begin position="288"/>
        <end position="301"/>
    </location>
</feature>
<protein>
    <submittedName>
        <fullName evidence="3">Uncharacterized protein</fullName>
    </submittedName>
</protein>
<feature type="region of interest" description="Disordered" evidence="2">
    <location>
        <begin position="30"/>
        <end position="126"/>
    </location>
</feature>
<reference evidence="3 4" key="1">
    <citation type="submission" date="2014-06" db="EMBL/GenBank/DDBJ databases">
        <title>Evolutionary Origins and Diversification of the Mycorrhizal Mutualists.</title>
        <authorList>
            <consortium name="DOE Joint Genome Institute"/>
            <consortium name="Mycorrhizal Genomics Consortium"/>
            <person name="Kohler A."/>
            <person name="Kuo A."/>
            <person name="Nagy L.G."/>
            <person name="Floudas D."/>
            <person name="Copeland A."/>
            <person name="Barry K.W."/>
            <person name="Cichocki N."/>
            <person name="Veneault-Fourrey C."/>
            <person name="LaButti K."/>
            <person name="Lindquist E.A."/>
            <person name="Lipzen A."/>
            <person name="Lundell T."/>
            <person name="Morin E."/>
            <person name="Murat C."/>
            <person name="Riley R."/>
            <person name="Ohm R."/>
            <person name="Sun H."/>
            <person name="Tunlid A."/>
            <person name="Henrissat B."/>
            <person name="Grigoriev I.V."/>
            <person name="Hibbett D.S."/>
            <person name="Martin F."/>
        </authorList>
    </citation>
    <scope>NUCLEOTIDE SEQUENCE [LARGE SCALE GENOMIC DNA]</scope>
    <source>
        <strain evidence="3 4">FD-325 SS-3</strain>
    </source>
</reference>
<name>A0A0C9SKG6_PLICR</name>
<accession>A0A0C9SKG6</accession>
<evidence type="ECO:0000256" key="2">
    <source>
        <dbReference type="SAM" id="MobiDB-lite"/>
    </source>
</evidence>
<keyword evidence="4" id="KW-1185">Reference proteome</keyword>
<dbReference type="EMBL" id="KN832574">
    <property type="protein sequence ID" value="KII83701.1"/>
    <property type="molecule type" value="Genomic_DNA"/>
</dbReference>
<organism evidence="3 4">
    <name type="scientific">Plicaturopsis crispa FD-325 SS-3</name>
    <dbReference type="NCBI Taxonomy" id="944288"/>
    <lineage>
        <taxon>Eukaryota</taxon>
        <taxon>Fungi</taxon>
        <taxon>Dikarya</taxon>
        <taxon>Basidiomycota</taxon>
        <taxon>Agaricomycotina</taxon>
        <taxon>Agaricomycetes</taxon>
        <taxon>Agaricomycetidae</taxon>
        <taxon>Amylocorticiales</taxon>
        <taxon>Amylocorticiaceae</taxon>
        <taxon>Plicatura</taxon>
        <taxon>Plicaturopsis crispa</taxon>
    </lineage>
</organism>
<proteinExistence type="predicted"/>